<dbReference type="GO" id="GO:0003700">
    <property type="term" value="F:DNA-binding transcription factor activity"/>
    <property type="evidence" value="ECO:0007669"/>
    <property type="project" value="TreeGrafter"/>
</dbReference>
<evidence type="ECO:0000313" key="4">
    <source>
        <dbReference type="Proteomes" id="UP000255098"/>
    </source>
</evidence>
<dbReference type="RefSeq" id="WP_115249433.1">
    <property type="nucleotide sequence ID" value="NZ_UGSP01000001.1"/>
</dbReference>
<dbReference type="AlphaFoldDB" id="A0A379ARJ0"/>
<dbReference type="EMBL" id="UGSP01000001">
    <property type="protein sequence ID" value="SUB24194.1"/>
    <property type="molecule type" value="Genomic_DNA"/>
</dbReference>
<dbReference type="PANTHER" id="PTHR46797:SF1">
    <property type="entry name" value="METHYLPHOSPHONATE SYNTHASE"/>
    <property type="match status" value="1"/>
</dbReference>
<sequence length="137" mass="16202">MEIYDKVRVMREIRQWSQEEMADRMGMSVTGYAKIERGQSKLHYDKLEQIANIFNISVNDLIDLDKRMPMWYFGENCSNNNNIANYYSSDSALTLELEKLKLIIENQQQLLHSKDLLLQQKDNEIKSLNEIINLLKK</sequence>
<dbReference type="InterPro" id="IPR010982">
    <property type="entry name" value="Lambda_DNA-bd_dom_sf"/>
</dbReference>
<name>A0A379ARJ0_AVIAV</name>
<dbReference type="InterPro" id="IPR001387">
    <property type="entry name" value="Cro/C1-type_HTH"/>
</dbReference>
<keyword evidence="4" id="KW-1185">Reference proteome</keyword>
<reference evidence="3 4" key="1">
    <citation type="submission" date="2018-06" db="EMBL/GenBank/DDBJ databases">
        <authorList>
            <consortium name="Pathogen Informatics"/>
            <person name="Doyle S."/>
        </authorList>
    </citation>
    <scope>NUCLEOTIDE SEQUENCE [LARGE SCALE GENOMIC DNA]</scope>
    <source>
        <strain evidence="4">NCTC 11297</strain>
    </source>
</reference>
<dbReference type="GO" id="GO:0003677">
    <property type="term" value="F:DNA binding"/>
    <property type="evidence" value="ECO:0007669"/>
    <property type="project" value="UniProtKB-KW"/>
</dbReference>
<feature type="domain" description="HTH cro/C1-type" evidence="2">
    <location>
        <begin position="7"/>
        <end position="61"/>
    </location>
</feature>
<proteinExistence type="predicted"/>
<dbReference type="InterPro" id="IPR050807">
    <property type="entry name" value="TransReg_Diox_bact_type"/>
</dbReference>
<evidence type="ECO:0000313" key="3">
    <source>
        <dbReference type="EMBL" id="SUB24194.1"/>
    </source>
</evidence>
<dbReference type="PROSITE" id="PS50943">
    <property type="entry name" value="HTH_CROC1"/>
    <property type="match status" value="1"/>
</dbReference>
<evidence type="ECO:0000259" key="2">
    <source>
        <dbReference type="PROSITE" id="PS50943"/>
    </source>
</evidence>
<accession>A0A379ARJ0</accession>
<dbReference type="Gene3D" id="1.10.260.40">
    <property type="entry name" value="lambda repressor-like DNA-binding domains"/>
    <property type="match status" value="1"/>
</dbReference>
<dbReference type="CDD" id="cd00093">
    <property type="entry name" value="HTH_XRE"/>
    <property type="match status" value="1"/>
</dbReference>
<gene>
    <name evidence="3" type="ORF">NCTC11297_01224</name>
</gene>
<protein>
    <submittedName>
        <fullName evidence="3">Transcriptional regulator, y4mF family</fullName>
    </submittedName>
</protein>
<dbReference type="PANTHER" id="PTHR46797">
    <property type="entry name" value="HTH-TYPE TRANSCRIPTIONAL REGULATOR"/>
    <property type="match status" value="1"/>
</dbReference>
<dbReference type="SUPFAM" id="SSF47413">
    <property type="entry name" value="lambda repressor-like DNA-binding domains"/>
    <property type="match status" value="1"/>
</dbReference>
<dbReference type="GeneID" id="300133431"/>
<keyword evidence="1" id="KW-0238">DNA-binding</keyword>
<dbReference type="Proteomes" id="UP000255098">
    <property type="component" value="Unassembled WGS sequence"/>
</dbReference>
<organism evidence="3 4">
    <name type="scientific">Avibacterium avium</name>
    <name type="common">Pasteurella avium</name>
    <dbReference type="NCBI Taxonomy" id="751"/>
    <lineage>
        <taxon>Bacteria</taxon>
        <taxon>Pseudomonadati</taxon>
        <taxon>Pseudomonadota</taxon>
        <taxon>Gammaproteobacteria</taxon>
        <taxon>Pasteurellales</taxon>
        <taxon>Pasteurellaceae</taxon>
        <taxon>Avibacterium</taxon>
    </lineage>
</organism>
<dbReference type="GO" id="GO:0005829">
    <property type="term" value="C:cytosol"/>
    <property type="evidence" value="ECO:0007669"/>
    <property type="project" value="TreeGrafter"/>
</dbReference>
<dbReference type="Pfam" id="PF01381">
    <property type="entry name" value="HTH_3"/>
    <property type="match status" value="1"/>
</dbReference>
<dbReference type="SMART" id="SM00530">
    <property type="entry name" value="HTH_XRE"/>
    <property type="match status" value="1"/>
</dbReference>
<evidence type="ECO:0000256" key="1">
    <source>
        <dbReference type="ARBA" id="ARBA00023125"/>
    </source>
</evidence>